<reference evidence="2 3" key="2">
    <citation type="submission" date="2012-02" db="EMBL/GenBank/DDBJ databases">
        <title>Improved High-Quality Draft sequence of Eubacterium cellulosolvens 6.</title>
        <authorList>
            <consortium name="US DOE Joint Genome Institute"/>
            <person name="Lucas S."/>
            <person name="Han J."/>
            <person name="Lapidus A."/>
            <person name="Cheng J.-F."/>
            <person name="Goodwin L."/>
            <person name="Pitluck S."/>
            <person name="Peters L."/>
            <person name="Mikhailova N."/>
            <person name="Gu W."/>
            <person name="Detter J.C."/>
            <person name="Han C."/>
            <person name="Tapia R."/>
            <person name="Land M."/>
            <person name="Hauser L."/>
            <person name="Kyrpides N."/>
            <person name="Ivanova N."/>
            <person name="Pagani I."/>
            <person name="Johnson E."/>
            <person name="Mukhopadhyay B."/>
            <person name="Anderson I."/>
            <person name="Woyke T."/>
        </authorList>
    </citation>
    <scope>NUCLEOTIDE SEQUENCE [LARGE SCALE GENOMIC DNA]</scope>
    <source>
        <strain evidence="2 3">6</strain>
    </source>
</reference>
<feature type="transmembrane region" description="Helical" evidence="1">
    <location>
        <begin position="7"/>
        <end position="29"/>
    </location>
</feature>
<evidence type="ECO:0000256" key="1">
    <source>
        <dbReference type="SAM" id="Phobius"/>
    </source>
</evidence>
<dbReference type="Proteomes" id="UP000005753">
    <property type="component" value="Chromosome"/>
</dbReference>
<keyword evidence="3" id="KW-1185">Reference proteome</keyword>
<reference evidence="2 3" key="1">
    <citation type="submission" date="2010-08" db="EMBL/GenBank/DDBJ databases">
        <authorList>
            <consortium name="US DOE Joint Genome Institute (JGI-PGF)"/>
            <person name="Lucas S."/>
            <person name="Copeland A."/>
            <person name="Lapidus A."/>
            <person name="Cheng J.-F."/>
            <person name="Bruce D."/>
            <person name="Goodwin L."/>
            <person name="Pitluck S."/>
            <person name="Land M.L."/>
            <person name="Hauser L."/>
            <person name="Chang Y.-J."/>
            <person name="Anderson I.J."/>
            <person name="Johnson E."/>
            <person name="Mulhopadhyay B."/>
            <person name="Kyrpides N."/>
            <person name="Woyke T.J."/>
        </authorList>
    </citation>
    <scope>NUCLEOTIDE SEQUENCE [LARGE SCALE GENOMIC DNA]</scope>
    <source>
        <strain evidence="2 3">6</strain>
    </source>
</reference>
<keyword evidence="1" id="KW-0472">Membrane</keyword>
<proteinExistence type="predicted"/>
<dbReference type="EMBL" id="CM001487">
    <property type="protein sequence ID" value="EIM56960.1"/>
    <property type="molecule type" value="Genomic_DNA"/>
</dbReference>
<dbReference type="AlphaFoldDB" id="I5AT37"/>
<gene>
    <name evidence="2" type="ORF">EubceDRAFT1_1143</name>
</gene>
<protein>
    <submittedName>
        <fullName evidence="2">Uncharacterized protein</fullName>
    </submittedName>
</protein>
<dbReference type="OrthoDB" id="1773819at2"/>
<name>I5AT37_EUBC6</name>
<keyword evidence="1" id="KW-0812">Transmembrane</keyword>
<organism evidence="2 3">
    <name type="scientific">Eubacterium cellulosolvens (strain ATCC 43171 / JCM 9499 / 6)</name>
    <name type="common">Cillobacterium cellulosolvens</name>
    <dbReference type="NCBI Taxonomy" id="633697"/>
    <lineage>
        <taxon>Bacteria</taxon>
        <taxon>Bacillati</taxon>
        <taxon>Bacillota</taxon>
        <taxon>Clostridia</taxon>
        <taxon>Eubacteriales</taxon>
        <taxon>Eubacteriaceae</taxon>
        <taxon>Eubacterium</taxon>
    </lineage>
</organism>
<accession>I5AT37</accession>
<dbReference type="HOGENOM" id="CLU_942481_0_0_9"/>
<keyword evidence="1" id="KW-1133">Transmembrane helix</keyword>
<evidence type="ECO:0000313" key="3">
    <source>
        <dbReference type="Proteomes" id="UP000005753"/>
    </source>
</evidence>
<sequence>MTTQKRALRILAVLVVIVGIVIANIWFGLFSSPEYYKGFDWNTDKKKLEWRLTNAFYWYDEGRYESSREKLKKYENTWFRESFYIDTKKDKLKEVRISYTTDDSLNMEQIYADEVKKLERRLGRGMVGESYDSLFTEWRGKHSIIRVIKNDSVFEDSNIFVDVVYQDKDEYNEPYFTEKHLWQSVYEKMINEFYCISTPEYNVENVKERKDPDYSNFNLDPTDETKKVVALMNKYLSAASNDKTCVAGWVASSQGITEEHPLTVDWVMDHPAKALTILKYLTSENDSLKNRNDVDKAYERLTDEEKRKS</sequence>
<evidence type="ECO:0000313" key="2">
    <source>
        <dbReference type="EMBL" id="EIM56960.1"/>
    </source>
</evidence>
<dbReference type="STRING" id="633697.EubceDRAFT1_1143"/>